<organism evidence="3 4">
    <name type="scientific">Apiospora aurea</name>
    <dbReference type="NCBI Taxonomy" id="335848"/>
    <lineage>
        <taxon>Eukaryota</taxon>
        <taxon>Fungi</taxon>
        <taxon>Dikarya</taxon>
        <taxon>Ascomycota</taxon>
        <taxon>Pezizomycotina</taxon>
        <taxon>Sordariomycetes</taxon>
        <taxon>Xylariomycetidae</taxon>
        <taxon>Amphisphaeriales</taxon>
        <taxon>Apiosporaceae</taxon>
        <taxon>Apiospora</taxon>
    </lineage>
</organism>
<protein>
    <submittedName>
        <fullName evidence="3">Uncharacterized protein</fullName>
    </submittedName>
</protein>
<keyword evidence="2" id="KW-1133">Transmembrane helix</keyword>
<evidence type="ECO:0000313" key="4">
    <source>
        <dbReference type="Proteomes" id="UP001391051"/>
    </source>
</evidence>
<keyword evidence="4" id="KW-1185">Reference proteome</keyword>
<accession>A0ABR1Q5H9</accession>
<reference evidence="3 4" key="1">
    <citation type="submission" date="2023-01" db="EMBL/GenBank/DDBJ databases">
        <title>Analysis of 21 Apiospora genomes using comparative genomics revels a genus with tremendous synthesis potential of carbohydrate active enzymes and secondary metabolites.</title>
        <authorList>
            <person name="Sorensen T."/>
        </authorList>
    </citation>
    <scope>NUCLEOTIDE SEQUENCE [LARGE SCALE GENOMIC DNA]</scope>
    <source>
        <strain evidence="3 4">CBS 24483</strain>
    </source>
</reference>
<comment type="caution">
    <text evidence="3">The sequence shown here is derived from an EMBL/GenBank/DDBJ whole genome shotgun (WGS) entry which is preliminary data.</text>
</comment>
<dbReference type="RefSeq" id="XP_066697286.1">
    <property type="nucleotide sequence ID" value="XM_066844888.1"/>
</dbReference>
<dbReference type="GeneID" id="92077950"/>
<keyword evidence="2" id="KW-0812">Transmembrane</keyword>
<gene>
    <name evidence="3" type="ORF">PG986_008666</name>
</gene>
<evidence type="ECO:0000313" key="3">
    <source>
        <dbReference type="EMBL" id="KAK7947780.1"/>
    </source>
</evidence>
<proteinExistence type="predicted"/>
<evidence type="ECO:0000256" key="1">
    <source>
        <dbReference type="ARBA" id="ARBA00022448"/>
    </source>
</evidence>
<dbReference type="EMBL" id="JAQQWE010000006">
    <property type="protein sequence ID" value="KAK7947780.1"/>
    <property type="molecule type" value="Genomic_DNA"/>
</dbReference>
<feature type="transmembrane region" description="Helical" evidence="2">
    <location>
        <begin position="30"/>
        <end position="50"/>
    </location>
</feature>
<evidence type="ECO:0000256" key="2">
    <source>
        <dbReference type="SAM" id="Phobius"/>
    </source>
</evidence>
<sequence length="259" mass="28554">MGNLKFRGGVVDAAVAPGKKYLVWAYEASLASHVVLSAMALIGSILHIIYRYGWPRWEYQTWTVVGLGVWGLDRLVARPVRIVRNGLRREAEVSVFPVLELARVGKSPVLRRSGGRIPPRGNPCLSASKLGFGFFVTWARREKRTQCRWSCERPNRLSKWTWHIVFIVRRRGGLTAKLRKHAGDSQRLRVLVGSCYGTTRDMVWGHANVSVSVGKRFDFGSVLEAAVGRMSGGTTVAVCGPPDLADEIICIVVGLGKGG</sequence>
<keyword evidence="2" id="KW-0472">Membrane</keyword>
<dbReference type="InterPro" id="IPR051410">
    <property type="entry name" value="Ferric/Cupric_Reductase"/>
</dbReference>
<keyword evidence="1" id="KW-0813">Transport</keyword>
<dbReference type="PANTHER" id="PTHR32361">
    <property type="entry name" value="FERRIC/CUPRIC REDUCTASE TRANSMEMBRANE COMPONENT"/>
    <property type="match status" value="1"/>
</dbReference>
<dbReference type="PANTHER" id="PTHR32361:SF9">
    <property type="entry name" value="FERRIC REDUCTASE TRANSMEMBRANE COMPONENT 3-RELATED"/>
    <property type="match status" value="1"/>
</dbReference>
<name>A0ABR1Q5H9_9PEZI</name>
<dbReference type="Proteomes" id="UP001391051">
    <property type="component" value="Unassembled WGS sequence"/>
</dbReference>